<evidence type="ECO:0000256" key="3">
    <source>
        <dbReference type="ARBA" id="ARBA00023004"/>
    </source>
</evidence>
<sequence>MSRTPISTRTARRWLAAALALAAGWLAAPALAGDRGPSAAQQTPAALYHNYCSVCHGDQGDGNSRAKGSLKPAPRDFTSAQSGQELTRERMIAAVTTGVPGTAMVGWRSQLSDDQIAKVVDYVRDTFMRPSIAADASRGRQIYARICSVCHGDRGAGSMWASANLNPAPRDFSSPAAKNELSRDRMLAAVAAGRPNTAMQAYGNRLSKDDMEAVVDYIRGAFMRIPEQEANISGTHARGAPAPERAPAAKPAAQEHAGHGPGAAAGKDAKAYMAAVMPHGLVGDAVAGKKFYDANCATCHGVKGDGQGPRAYFINPKPAVFTSDQGRGVYNRPLIFDAVSAGRRGTEMPAWDKVLTKQEIANVSEYVFRAFIQSGANKNVAKK</sequence>
<keyword evidence="3 4" id="KW-0408">Iron</keyword>
<feature type="region of interest" description="Disordered" evidence="5">
    <location>
        <begin position="234"/>
        <end position="264"/>
    </location>
</feature>
<dbReference type="InterPro" id="IPR036909">
    <property type="entry name" value="Cyt_c-like_dom_sf"/>
</dbReference>
<keyword evidence="9" id="KW-1185">Reference proteome</keyword>
<reference evidence="8 9" key="1">
    <citation type="journal article" date="2017" name="Int. J. Syst. Evol. Microbiol.">
        <title>Ramlibacter alkalitolerans sp. nov., alkali-tolerant bacterium isolated from soil of ginseng.</title>
        <authorList>
            <person name="Lee D.H."/>
            <person name="Cha C.J."/>
        </authorList>
    </citation>
    <scope>NUCLEOTIDE SEQUENCE [LARGE SCALE GENOMIC DNA]</scope>
    <source>
        <strain evidence="8 9">KACC 19305</strain>
    </source>
</reference>
<dbReference type="PANTHER" id="PTHR33751:SF1">
    <property type="entry name" value="CBB3-TYPE CYTOCHROME C OXIDASE SUBUNIT FIXP"/>
    <property type="match status" value="1"/>
</dbReference>
<dbReference type="EMBL" id="JAEQND010000002">
    <property type="protein sequence ID" value="MBL0424177.1"/>
    <property type="molecule type" value="Genomic_DNA"/>
</dbReference>
<organism evidence="8 9">
    <name type="scientific">Ramlibacter alkalitolerans</name>
    <dbReference type="NCBI Taxonomy" id="2039631"/>
    <lineage>
        <taxon>Bacteria</taxon>
        <taxon>Pseudomonadati</taxon>
        <taxon>Pseudomonadota</taxon>
        <taxon>Betaproteobacteria</taxon>
        <taxon>Burkholderiales</taxon>
        <taxon>Comamonadaceae</taxon>
        <taxon>Ramlibacter</taxon>
    </lineage>
</organism>
<evidence type="ECO:0000256" key="1">
    <source>
        <dbReference type="ARBA" id="ARBA00022617"/>
    </source>
</evidence>
<evidence type="ECO:0000259" key="7">
    <source>
        <dbReference type="PROSITE" id="PS51007"/>
    </source>
</evidence>
<accession>A0ABS1JIZ1</accession>
<dbReference type="Pfam" id="PF13442">
    <property type="entry name" value="Cytochrome_CBB3"/>
    <property type="match status" value="3"/>
</dbReference>
<protein>
    <submittedName>
        <fullName evidence="8">C-type cytochrome</fullName>
    </submittedName>
</protein>
<feature type="domain" description="Cytochrome c" evidence="7">
    <location>
        <begin position="134"/>
        <end position="222"/>
    </location>
</feature>
<dbReference type="InterPro" id="IPR050597">
    <property type="entry name" value="Cytochrome_c_Oxidase_Subunit"/>
</dbReference>
<keyword evidence="6" id="KW-0732">Signal</keyword>
<proteinExistence type="predicted"/>
<comment type="caution">
    <text evidence="8">The sequence shown here is derived from an EMBL/GenBank/DDBJ whole genome shotgun (WGS) entry which is preliminary data.</text>
</comment>
<keyword evidence="1 4" id="KW-0349">Heme</keyword>
<dbReference type="Gene3D" id="1.10.760.10">
    <property type="entry name" value="Cytochrome c-like domain"/>
    <property type="match status" value="3"/>
</dbReference>
<evidence type="ECO:0000256" key="2">
    <source>
        <dbReference type="ARBA" id="ARBA00022723"/>
    </source>
</evidence>
<feature type="region of interest" description="Disordered" evidence="5">
    <location>
        <begin position="62"/>
        <end position="84"/>
    </location>
</feature>
<feature type="compositionally biased region" description="Low complexity" evidence="5">
    <location>
        <begin position="236"/>
        <end position="255"/>
    </location>
</feature>
<feature type="signal peptide" evidence="6">
    <location>
        <begin position="1"/>
        <end position="32"/>
    </location>
</feature>
<name>A0ABS1JIZ1_9BURK</name>
<feature type="domain" description="Cytochrome c" evidence="7">
    <location>
        <begin position="39"/>
        <end position="127"/>
    </location>
</feature>
<gene>
    <name evidence="8" type="ORF">JI746_03570</name>
</gene>
<keyword evidence="2 4" id="KW-0479">Metal-binding</keyword>
<dbReference type="PROSITE" id="PS51007">
    <property type="entry name" value="CYTC"/>
    <property type="match status" value="3"/>
</dbReference>
<evidence type="ECO:0000256" key="5">
    <source>
        <dbReference type="SAM" id="MobiDB-lite"/>
    </source>
</evidence>
<evidence type="ECO:0000256" key="4">
    <source>
        <dbReference type="PROSITE-ProRule" id="PRU00433"/>
    </source>
</evidence>
<dbReference type="PANTHER" id="PTHR33751">
    <property type="entry name" value="CBB3-TYPE CYTOCHROME C OXIDASE SUBUNIT FIXP"/>
    <property type="match status" value="1"/>
</dbReference>
<dbReference type="RefSeq" id="WP_201687419.1">
    <property type="nucleotide sequence ID" value="NZ_JAEQND010000002.1"/>
</dbReference>
<evidence type="ECO:0000313" key="9">
    <source>
        <dbReference type="Proteomes" id="UP000622707"/>
    </source>
</evidence>
<dbReference type="InterPro" id="IPR009056">
    <property type="entry name" value="Cyt_c-like_dom"/>
</dbReference>
<dbReference type="Proteomes" id="UP000622707">
    <property type="component" value="Unassembled WGS sequence"/>
</dbReference>
<feature type="domain" description="Cytochrome c" evidence="7">
    <location>
        <begin position="283"/>
        <end position="371"/>
    </location>
</feature>
<dbReference type="SUPFAM" id="SSF46626">
    <property type="entry name" value="Cytochrome c"/>
    <property type="match status" value="3"/>
</dbReference>
<feature type="chain" id="PRO_5046658883" evidence="6">
    <location>
        <begin position="33"/>
        <end position="383"/>
    </location>
</feature>
<evidence type="ECO:0000256" key="6">
    <source>
        <dbReference type="SAM" id="SignalP"/>
    </source>
</evidence>
<evidence type="ECO:0000313" key="8">
    <source>
        <dbReference type="EMBL" id="MBL0424177.1"/>
    </source>
</evidence>